<protein>
    <submittedName>
        <fullName evidence="3">Acetyl esterase/lipase</fullName>
    </submittedName>
</protein>
<gene>
    <name evidence="3" type="ORF">J2Y00_005175</name>
</gene>
<dbReference type="GO" id="GO:0016787">
    <property type="term" value="F:hydrolase activity"/>
    <property type="evidence" value="ECO:0007669"/>
    <property type="project" value="UniProtKB-KW"/>
</dbReference>
<evidence type="ECO:0000256" key="1">
    <source>
        <dbReference type="ARBA" id="ARBA00022801"/>
    </source>
</evidence>
<proteinExistence type="predicted"/>
<dbReference type="InterPro" id="IPR029058">
    <property type="entry name" value="AB_hydrolase_fold"/>
</dbReference>
<evidence type="ECO:0000259" key="2">
    <source>
        <dbReference type="Pfam" id="PF07859"/>
    </source>
</evidence>
<dbReference type="InterPro" id="IPR050300">
    <property type="entry name" value="GDXG_lipolytic_enzyme"/>
</dbReference>
<dbReference type="RefSeq" id="WP_309859686.1">
    <property type="nucleotide sequence ID" value="NZ_JAVDQJ010000044.1"/>
</dbReference>
<organism evidence="3 4">
    <name type="scientific">Deinococcus soli</name>
    <name type="common">ex Cha et al. 2016</name>
    <dbReference type="NCBI Taxonomy" id="1309411"/>
    <lineage>
        <taxon>Bacteria</taxon>
        <taxon>Thermotogati</taxon>
        <taxon>Deinococcota</taxon>
        <taxon>Deinococci</taxon>
        <taxon>Deinococcales</taxon>
        <taxon>Deinococcaceae</taxon>
        <taxon>Deinococcus</taxon>
    </lineage>
</organism>
<reference evidence="3" key="1">
    <citation type="submission" date="2023-07" db="EMBL/GenBank/DDBJ databases">
        <title>Sorghum-associated microbial communities from plants grown in Nebraska, USA.</title>
        <authorList>
            <person name="Schachtman D."/>
        </authorList>
    </citation>
    <scope>NUCLEOTIDE SEQUENCE</scope>
    <source>
        <strain evidence="3">BE330</strain>
    </source>
</reference>
<dbReference type="Gene3D" id="3.40.50.1820">
    <property type="entry name" value="alpha/beta hydrolase"/>
    <property type="match status" value="1"/>
</dbReference>
<dbReference type="InterPro" id="IPR013094">
    <property type="entry name" value="AB_hydrolase_3"/>
</dbReference>
<dbReference type="EMBL" id="JAVDQK010000045">
    <property type="protein sequence ID" value="MDR6221538.1"/>
    <property type="molecule type" value="Genomic_DNA"/>
</dbReference>
<dbReference type="Proteomes" id="UP001185331">
    <property type="component" value="Unassembled WGS sequence"/>
</dbReference>
<accession>A0AAE4BNN0</accession>
<dbReference type="PANTHER" id="PTHR48081">
    <property type="entry name" value="AB HYDROLASE SUPERFAMILY PROTEIN C4A8.06C"/>
    <property type="match status" value="1"/>
</dbReference>
<dbReference type="AlphaFoldDB" id="A0AAE4BNN0"/>
<comment type="caution">
    <text evidence="3">The sequence shown here is derived from an EMBL/GenBank/DDBJ whole genome shotgun (WGS) entry which is preliminary data.</text>
</comment>
<dbReference type="PANTHER" id="PTHR48081:SF8">
    <property type="entry name" value="ALPHA_BETA HYDROLASE FOLD-3 DOMAIN-CONTAINING PROTEIN-RELATED"/>
    <property type="match status" value="1"/>
</dbReference>
<dbReference type="Pfam" id="PF07859">
    <property type="entry name" value="Abhydrolase_3"/>
    <property type="match status" value="1"/>
</dbReference>
<feature type="domain" description="Alpha/beta hydrolase fold-3" evidence="2">
    <location>
        <begin position="76"/>
        <end position="276"/>
    </location>
</feature>
<sequence>MKPSIHMKVLGAVLRAQPNVFADPVTFKANLLKRAYPQVAPPPASLQLQAYIAHDQLCGHAVFRLEPQAEATDWHILYIHGGGYVHELIAPHWAIIEQLMRATGSTVTAPIYPLAPEHTYLEAHAFMLDVYRKVLSRTPPERVVFCGDSAGAGFCVALTQACQDARLPLPAHLILFSPWVDVTMPAPEIADIAPKDPLLARPGAVVAGELWAGHDSPLNPAVSPTYGPLAGLPPMDLFVGTNDIVLPDVRTFVQKARTAGGQVGLHEYPEAYHVFMAAAFTPEAQDVYRKIRTILRTETYQIKLDGLTRLVSSPPVRLAALIRDRRQGKGAANLRP</sequence>
<dbReference type="SUPFAM" id="SSF53474">
    <property type="entry name" value="alpha/beta-Hydrolases"/>
    <property type="match status" value="1"/>
</dbReference>
<name>A0AAE4BNN0_9DEIO</name>
<evidence type="ECO:0000313" key="4">
    <source>
        <dbReference type="Proteomes" id="UP001185331"/>
    </source>
</evidence>
<keyword evidence="1" id="KW-0378">Hydrolase</keyword>
<evidence type="ECO:0000313" key="3">
    <source>
        <dbReference type="EMBL" id="MDR6221538.1"/>
    </source>
</evidence>